<keyword evidence="3" id="KW-1185">Reference proteome</keyword>
<dbReference type="AlphaFoldDB" id="A0A2I0KKV4"/>
<comment type="caution">
    <text evidence="2">The sequence shown here is derived from an EMBL/GenBank/DDBJ whole genome shotgun (WGS) entry which is preliminary data.</text>
</comment>
<name>A0A2I0KKV4_PUNGR</name>
<evidence type="ECO:0000256" key="1">
    <source>
        <dbReference type="SAM" id="MobiDB-lite"/>
    </source>
</evidence>
<protein>
    <submittedName>
        <fullName evidence="2">Uncharacterized protein</fullName>
    </submittedName>
</protein>
<feature type="compositionally biased region" description="Basic and acidic residues" evidence="1">
    <location>
        <begin position="235"/>
        <end position="248"/>
    </location>
</feature>
<organism evidence="2 3">
    <name type="scientific">Punica granatum</name>
    <name type="common">Pomegranate</name>
    <dbReference type="NCBI Taxonomy" id="22663"/>
    <lineage>
        <taxon>Eukaryota</taxon>
        <taxon>Viridiplantae</taxon>
        <taxon>Streptophyta</taxon>
        <taxon>Embryophyta</taxon>
        <taxon>Tracheophyta</taxon>
        <taxon>Spermatophyta</taxon>
        <taxon>Magnoliopsida</taxon>
        <taxon>eudicotyledons</taxon>
        <taxon>Gunneridae</taxon>
        <taxon>Pentapetalae</taxon>
        <taxon>rosids</taxon>
        <taxon>malvids</taxon>
        <taxon>Myrtales</taxon>
        <taxon>Lythraceae</taxon>
        <taxon>Punica</taxon>
    </lineage>
</organism>
<dbReference type="EMBL" id="PGOL01000521">
    <property type="protein sequence ID" value="PKI69148.1"/>
    <property type="molecule type" value="Genomic_DNA"/>
</dbReference>
<feature type="region of interest" description="Disordered" evidence="1">
    <location>
        <begin position="212"/>
        <end position="293"/>
    </location>
</feature>
<accession>A0A2I0KKV4</accession>
<reference evidence="2 3" key="1">
    <citation type="submission" date="2017-11" db="EMBL/GenBank/DDBJ databases">
        <title>De-novo sequencing of pomegranate (Punica granatum L.) genome.</title>
        <authorList>
            <person name="Akparov Z."/>
            <person name="Amiraslanov A."/>
            <person name="Hajiyeva S."/>
            <person name="Abbasov M."/>
            <person name="Kaur K."/>
            <person name="Hamwieh A."/>
            <person name="Solovyev V."/>
            <person name="Salamov A."/>
            <person name="Braich B."/>
            <person name="Kosarev P."/>
            <person name="Mahmoud A."/>
            <person name="Hajiyev E."/>
            <person name="Babayeva S."/>
            <person name="Izzatullayeva V."/>
            <person name="Mammadov A."/>
            <person name="Mammadov A."/>
            <person name="Sharifova S."/>
            <person name="Ojaghi J."/>
            <person name="Eynullazada K."/>
            <person name="Bayramov B."/>
            <person name="Abdulazimova A."/>
            <person name="Shahmuradov I."/>
        </authorList>
    </citation>
    <scope>NUCLEOTIDE SEQUENCE [LARGE SCALE GENOMIC DNA]</scope>
    <source>
        <strain evidence="3">cv. AG2017</strain>
        <tissue evidence="2">Leaf</tissue>
    </source>
</reference>
<sequence length="344" mass="36162">MQDRGPKAVNAGPRPNEGPKPKSGAKAQKWGQSPMQGRNPKVNAGPEPDVRPKPNAVTAGPEPDTEPEPDVGPEPNAVNAGPEPDAEPEPNAVNAGPEPDAEPEPNAVNAGPEPDARLEPDAVNACSIGKCKRCKSKDAQGLVERYASDHPVMLSVSKKLVSVSLTCEGGSALGPQLALPWRKGDGRRWSTHEGWHDSPVMRGGWPGWTASGHSTSCHGEVKTAGGLPAKHVSPRRGEDRGRSTREGWHNSPVVRGGWPGWTASGHSTSRHGEVKTAGGLPAKQANGIEPEPTKYVPSGVAKLYGPECGLSSGPVLRAFGSRGLGVSTFPWGCVTDPRERRSHH</sequence>
<proteinExistence type="predicted"/>
<feature type="region of interest" description="Disordered" evidence="1">
    <location>
        <begin position="1"/>
        <end position="121"/>
    </location>
</feature>
<evidence type="ECO:0000313" key="3">
    <source>
        <dbReference type="Proteomes" id="UP000233551"/>
    </source>
</evidence>
<evidence type="ECO:0000313" key="2">
    <source>
        <dbReference type="EMBL" id="PKI69148.1"/>
    </source>
</evidence>
<gene>
    <name evidence="2" type="ORF">CRG98_010463</name>
</gene>
<dbReference type="Proteomes" id="UP000233551">
    <property type="component" value="Unassembled WGS sequence"/>
</dbReference>